<dbReference type="GeneID" id="81425437"/>
<feature type="region of interest" description="Disordered" evidence="1">
    <location>
        <begin position="537"/>
        <end position="598"/>
    </location>
</feature>
<dbReference type="GO" id="GO:0035361">
    <property type="term" value="C:Cul8-RING ubiquitin ligase complex"/>
    <property type="evidence" value="ECO:0007669"/>
    <property type="project" value="TreeGrafter"/>
</dbReference>
<feature type="compositionally biased region" description="Basic and acidic residues" evidence="1">
    <location>
        <begin position="404"/>
        <end position="418"/>
    </location>
</feature>
<feature type="compositionally biased region" description="Polar residues" evidence="1">
    <location>
        <begin position="698"/>
        <end position="709"/>
    </location>
</feature>
<feature type="compositionally biased region" description="Basic and acidic residues" evidence="1">
    <location>
        <begin position="290"/>
        <end position="300"/>
    </location>
</feature>
<name>A0A9W9IBS9_9EURO</name>
<dbReference type="PANTHER" id="PTHR28122">
    <property type="entry name" value="E3 UBIQUITIN-PROTEIN LIGASE SUBSTRATE RECEPTOR MMS22"/>
    <property type="match status" value="1"/>
</dbReference>
<feature type="compositionally biased region" description="Basic residues" evidence="1">
    <location>
        <begin position="860"/>
        <end position="870"/>
    </location>
</feature>
<dbReference type="OrthoDB" id="2386201at2759"/>
<feature type="compositionally biased region" description="Low complexity" evidence="1">
    <location>
        <begin position="118"/>
        <end position="131"/>
    </location>
</feature>
<feature type="region of interest" description="Disordered" evidence="1">
    <location>
        <begin position="1"/>
        <end position="82"/>
    </location>
</feature>
<feature type="region of interest" description="Disordered" evidence="1">
    <location>
        <begin position="214"/>
        <end position="418"/>
    </location>
</feature>
<dbReference type="EMBL" id="JAPQKN010000002">
    <property type="protein sequence ID" value="KAJ5168542.1"/>
    <property type="molecule type" value="Genomic_DNA"/>
</dbReference>
<protein>
    <recommendedName>
        <fullName evidence="4">Mus7/MMS22 family-domain-containing protein</fullName>
    </recommendedName>
</protein>
<feature type="compositionally biased region" description="Low complexity" evidence="1">
    <location>
        <begin position="328"/>
        <end position="337"/>
    </location>
</feature>
<dbReference type="Pfam" id="PF09462">
    <property type="entry name" value="Mus7"/>
    <property type="match status" value="1"/>
</dbReference>
<dbReference type="GO" id="GO:0031297">
    <property type="term" value="P:replication fork processing"/>
    <property type="evidence" value="ECO:0007669"/>
    <property type="project" value="InterPro"/>
</dbReference>
<dbReference type="RefSeq" id="XP_056545003.1">
    <property type="nucleotide sequence ID" value="XM_056686261.1"/>
</dbReference>
<reference evidence="2" key="2">
    <citation type="journal article" date="2023" name="IMA Fungus">
        <title>Comparative genomic study of the Penicillium genus elucidates a diverse pangenome and 15 lateral gene transfer events.</title>
        <authorList>
            <person name="Petersen C."/>
            <person name="Sorensen T."/>
            <person name="Nielsen M.R."/>
            <person name="Sondergaard T.E."/>
            <person name="Sorensen J.L."/>
            <person name="Fitzpatrick D.A."/>
            <person name="Frisvad J.C."/>
            <person name="Nielsen K.L."/>
        </authorList>
    </citation>
    <scope>NUCLEOTIDE SEQUENCE</scope>
    <source>
        <strain evidence="2">IBT 26290</strain>
    </source>
</reference>
<dbReference type="InterPro" id="IPR019021">
    <property type="entry name" value="Mms22"/>
</dbReference>
<dbReference type="PANTHER" id="PTHR28122:SF1">
    <property type="entry name" value="E3 UBIQUITIN-PROTEIN LIGASE SUBSTRATE RECEPTOR MMS22"/>
    <property type="match status" value="1"/>
</dbReference>
<feature type="region of interest" description="Disordered" evidence="1">
    <location>
        <begin position="627"/>
        <end position="736"/>
    </location>
</feature>
<feature type="region of interest" description="Disordered" evidence="1">
    <location>
        <begin position="771"/>
        <end position="797"/>
    </location>
</feature>
<feature type="region of interest" description="Disordered" evidence="1">
    <location>
        <begin position="111"/>
        <end position="137"/>
    </location>
</feature>
<dbReference type="Proteomes" id="UP001149163">
    <property type="component" value="Unassembled WGS sequence"/>
</dbReference>
<gene>
    <name evidence="2" type="ORF">N7482_004136</name>
</gene>
<feature type="region of interest" description="Disordered" evidence="1">
    <location>
        <begin position="829"/>
        <end position="870"/>
    </location>
</feature>
<feature type="region of interest" description="Disordered" evidence="1">
    <location>
        <begin position="488"/>
        <end position="522"/>
    </location>
</feature>
<evidence type="ECO:0000313" key="3">
    <source>
        <dbReference type="Proteomes" id="UP001149163"/>
    </source>
</evidence>
<feature type="compositionally biased region" description="Basic and acidic residues" evidence="1">
    <location>
        <begin position="32"/>
        <end position="44"/>
    </location>
</feature>
<feature type="compositionally biased region" description="Polar residues" evidence="1">
    <location>
        <begin position="48"/>
        <end position="58"/>
    </location>
</feature>
<organism evidence="2 3">
    <name type="scientific">Penicillium canariense</name>
    <dbReference type="NCBI Taxonomy" id="189055"/>
    <lineage>
        <taxon>Eukaryota</taxon>
        <taxon>Fungi</taxon>
        <taxon>Dikarya</taxon>
        <taxon>Ascomycota</taxon>
        <taxon>Pezizomycotina</taxon>
        <taxon>Eurotiomycetes</taxon>
        <taxon>Eurotiomycetidae</taxon>
        <taxon>Eurotiales</taxon>
        <taxon>Aspergillaceae</taxon>
        <taxon>Penicillium</taxon>
    </lineage>
</organism>
<feature type="compositionally biased region" description="Basic and acidic residues" evidence="1">
    <location>
        <begin position="506"/>
        <end position="522"/>
    </location>
</feature>
<reference evidence="2" key="1">
    <citation type="submission" date="2022-11" db="EMBL/GenBank/DDBJ databases">
        <authorList>
            <person name="Petersen C."/>
        </authorList>
    </citation>
    <scope>NUCLEOTIDE SEQUENCE</scope>
    <source>
        <strain evidence="2">IBT 26290</strain>
    </source>
</reference>
<feature type="compositionally biased region" description="Polar residues" evidence="1">
    <location>
        <begin position="305"/>
        <end position="316"/>
    </location>
</feature>
<proteinExistence type="predicted"/>
<sequence>MPNRNASEVHDTLTNLDDAIWDIPSSPAGQLESDRKTQNHESAPKHSTPAQRLQSQVAKYSRTPEIHPPSDIGRSRSSSPDELAFILEHSPKNKPLNGNNDVRFEHVLPEQVSDDDSPLSSPPSSLCSPSADDGENEMDVSPIAPQPENLDQILPDLDIPQEVLAQLSQPVRRSFRERNAIQLHPYALEMAKYQRQMQERGIRPVRMAIQAQRFQQNGATDESQEQDNFDPNALRSSPAPEEYLPTVRSERHRRSESTGQHNRHLDQQHSPIHRVHSHKRRKKSYSVTERGAERPSESHARPQVVINTNTPPNGQQGPAVFDIPSSPPHSRSVSSFSKTLRTTEGFRFPLGFTPPPTTTADGDSNLATPVLDEPNGEELLPTGSSSGPDEESESDASRQSSMESEQRAEYRRIRDMQRRTRGVLPASWVRLNAEQSERQKASQFNRHGPGLRTDGKGIAKRIVRKPGRSEGATTQPNRALFDFGDFDESEEETQSTSNRGPVDDNVAERPTGRLEWEVSIDRDGDAMEDNRIDYMLAPISRNTSDPREKRKGLKRVKSKESSGQTERRLKKARLQRQTRLMDPSYGGRRTKQPSTRPALRLGILDAPDVAARPRMEQPQFLRIVARQARSRRDQGRQSPTRKFVQLGSRLDTADANESLRDWKRGAIPRAKSSRPQSKPRKRQALTNLPSGGPRATPVTRNPRLTTHPTSAGIETRPDQDDQPMAELTLSRDPPMSVNATVPLNTATDAAFTAQSERRGHQWIVRRNMPITSLRRNDPRPAPTSLAAPSESQSASRDMFNRSLTLLNRKYRDEHSSRANKTNLTLDRYISDKGLATPPGSSSVAPGDAEKRAVAPQSQPGRRRLKKHPPHRINLESIEFAQDQEPITAIFDDSDSPVITHSAPARPSSFSVGGLFNWQRSYSVDFGVKPLRDGTFFHESTFIGSGEFSRSLNVIKRDLDKETSFSTIFAKDQALHWGAWNELVSSGMGSVFDMMMEDVEKSASSPLALDSGPWLVTASHVYRSIITYVTEHLSFIDPVDRTNFVTRAMGLVFSLRDPMAAFIAGSEYNKNGLVRIACYNLLFANQIRQIASHDLVVAALAGDALNLVKTCAADTIALIFSDTGMAELQRLFQENKKPGQRDTGLRGEFPTAEAYLVTEQLLRSLGMLNEILNNLQTDVLTKDIARNDRDVGGIEAAWRGLFTLLPFNGMDNQGIAHRKTRFTVVHDNWQLVKKLLSPALDNYGTNSATQPISYNAYCRALFQRCYHLINTWGWRECRPILDTLYDFFAQNSLYNLKLEESRGSPSFLDELDQDPSLDVQPGEPCFHTLLKIIASGLRFLSERYNDKKVRNFAWRLLPNHGRVYPKEKPLRREDLDALRNHHDLLCTLYWVIPPGLRFRVETIRDLVHPASSHNETCSINLRAWARLVRFKLSTNEDMSELEPFASWHSFFVNELRQQHTHARKEIEAQSKNGERVSQHLIESTISQNQRPIESLLSMALGGMRTAVERAPSLEHALRLISKTPFESLLGLFNPKLARVNVVVSDALQVIMAYVQKDPTVMVGTATDNTPPIAAASTEDDSQEFEDVDWEESLDHALVHQQSPTEGIQHVEMVLHSVVFRLLSNCFGEDHCPEDAILLNVVDCWTCVAQILVLHKLREWDNFLDPVSVESWASLRETVQTRKFAPRFLAGCIEKDRRILSDSRILVMGIWLSSLVERSSMLKFQHHLTETLLNGNPRDSLLQNLPFTKDKKSERYTITLEELGQRRLSLISSVLSNMREHVLHLEASDSQDLNITKQDYSELLKKLMTAMRNNYQELGNGAMESAQGAYVDFVHRIIRFLQELTSDIRPVDPFFTDPAVFPLPSSDPRYIVAKLKRYEPKLSSSKELQTLTIFVQSIVERATMDGQHELLISQLHTAMKDTYESGLPNKPTLRAVLLQCVVPAYIELAFSNPSAWLLGLPIVKSVSMVFRELLFNLDTTDPTCVSSLSRIFDTVFQSSYRALRPLSNRPARLKDPAVLIMLSAFVEMISSSLVVVNYLDRATDVAEGALLYMEWFREFCVAASMRLGDSDADTESVAGLAAKPPLELPSDVPFADAPAHLATARRLAFEDHQSSLRNWSFHEGKYYYTRPGHDSKLVIIEPETTAMLENEISVKRAFEDATADFVDRVERFDLLPV</sequence>
<feature type="compositionally biased region" description="Basic residues" evidence="1">
    <location>
        <begin position="271"/>
        <end position="284"/>
    </location>
</feature>
<evidence type="ECO:0000256" key="1">
    <source>
        <dbReference type="SAM" id="MobiDB-lite"/>
    </source>
</evidence>
<dbReference type="GO" id="GO:0000724">
    <property type="term" value="P:double-strand break repair via homologous recombination"/>
    <property type="evidence" value="ECO:0007669"/>
    <property type="project" value="TreeGrafter"/>
</dbReference>
<keyword evidence="3" id="KW-1185">Reference proteome</keyword>
<comment type="caution">
    <text evidence="2">The sequence shown here is derived from an EMBL/GenBank/DDBJ whole genome shotgun (WGS) entry which is preliminary data.</text>
</comment>
<evidence type="ECO:0008006" key="4">
    <source>
        <dbReference type="Google" id="ProtNLM"/>
    </source>
</evidence>
<dbReference type="GO" id="GO:0005634">
    <property type="term" value="C:nucleus"/>
    <property type="evidence" value="ECO:0007669"/>
    <property type="project" value="InterPro"/>
</dbReference>
<accession>A0A9W9IBS9</accession>
<evidence type="ECO:0000313" key="2">
    <source>
        <dbReference type="EMBL" id="KAJ5168542.1"/>
    </source>
</evidence>